<evidence type="ECO:0000256" key="1">
    <source>
        <dbReference type="SAM" id="MobiDB-lite"/>
    </source>
</evidence>
<dbReference type="EMBL" id="CM016762">
    <property type="protein sequence ID" value="TMS32299.1"/>
    <property type="molecule type" value="Genomic_DNA"/>
</dbReference>
<dbReference type="STRING" id="34508.A0A4U8UID5"/>
<dbReference type="AlphaFoldDB" id="A0A4U8UID5"/>
<accession>A0A4U8UID5</accession>
<evidence type="ECO:0000313" key="3">
    <source>
        <dbReference type="Proteomes" id="UP000298663"/>
    </source>
</evidence>
<proteinExistence type="predicted"/>
<keyword evidence="3" id="KW-1185">Reference proteome</keyword>
<organism evidence="2 3">
    <name type="scientific">Steinernema carpocapsae</name>
    <name type="common">Entomopathogenic nematode</name>
    <dbReference type="NCBI Taxonomy" id="34508"/>
    <lineage>
        <taxon>Eukaryota</taxon>
        <taxon>Metazoa</taxon>
        <taxon>Ecdysozoa</taxon>
        <taxon>Nematoda</taxon>
        <taxon>Chromadorea</taxon>
        <taxon>Rhabditida</taxon>
        <taxon>Tylenchina</taxon>
        <taxon>Panagrolaimomorpha</taxon>
        <taxon>Strongyloidoidea</taxon>
        <taxon>Steinernematidae</taxon>
        <taxon>Steinernema</taxon>
    </lineage>
</organism>
<gene>
    <name evidence="2" type="ORF">L596_000160</name>
</gene>
<reference evidence="2 3" key="2">
    <citation type="journal article" date="2019" name="G3 (Bethesda)">
        <title>Hybrid Assembly of the Genome of the Entomopathogenic Nematode Steinernema carpocapsae Identifies the X-Chromosome.</title>
        <authorList>
            <person name="Serra L."/>
            <person name="Macchietto M."/>
            <person name="Macias-Munoz A."/>
            <person name="McGill C.J."/>
            <person name="Rodriguez I.M."/>
            <person name="Rodriguez B."/>
            <person name="Murad R."/>
            <person name="Mortazavi A."/>
        </authorList>
    </citation>
    <scope>NUCLEOTIDE SEQUENCE [LARGE SCALE GENOMIC DNA]</scope>
    <source>
        <strain evidence="2 3">ALL</strain>
    </source>
</reference>
<comment type="caution">
    <text evidence="2">The sequence shown here is derived from an EMBL/GenBank/DDBJ whole genome shotgun (WGS) entry which is preliminary data.</text>
</comment>
<feature type="region of interest" description="Disordered" evidence="1">
    <location>
        <begin position="34"/>
        <end position="55"/>
    </location>
</feature>
<reference evidence="2 3" key="1">
    <citation type="journal article" date="2015" name="Genome Biol.">
        <title>Comparative genomics of Steinernema reveals deeply conserved gene regulatory networks.</title>
        <authorList>
            <person name="Dillman A.R."/>
            <person name="Macchietto M."/>
            <person name="Porter C.F."/>
            <person name="Rogers A."/>
            <person name="Williams B."/>
            <person name="Antoshechkin I."/>
            <person name="Lee M.M."/>
            <person name="Goodwin Z."/>
            <person name="Lu X."/>
            <person name="Lewis E.E."/>
            <person name="Goodrich-Blair H."/>
            <person name="Stock S.P."/>
            <person name="Adams B.J."/>
            <person name="Sternberg P.W."/>
            <person name="Mortazavi A."/>
        </authorList>
    </citation>
    <scope>NUCLEOTIDE SEQUENCE [LARGE SCALE GENOMIC DNA]</scope>
    <source>
        <strain evidence="2 3">ALL</strain>
    </source>
</reference>
<name>A0A4U8UID5_STECR</name>
<dbReference type="EMBL" id="AZBU02000001">
    <property type="protein sequence ID" value="TMS32299.1"/>
    <property type="molecule type" value="Genomic_DNA"/>
</dbReference>
<dbReference type="Proteomes" id="UP000298663">
    <property type="component" value="Chromosome X"/>
</dbReference>
<protein>
    <submittedName>
        <fullName evidence="2">Uncharacterized protein</fullName>
    </submittedName>
</protein>
<sequence>MGNLEQLTIEEDEEEGQPIVTVIVKTSRSSDNLTKMLSSIPSGTRVKHMESRDSQYGKTNQIEVLMELELEGWMKPSTVIEEIKKKGYDVS</sequence>
<evidence type="ECO:0000313" key="2">
    <source>
        <dbReference type="EMBL" id="TMS32299.1"/>
    </source>
</evidence>
<dbReference type="OrthoDB" id="983542at2759"/>